<evidence type="ECO:0000256" key="11">
    <source>
        <dbReference type="ARBA" id="ARBA00023242"/>
    </source>
</evidence>
<feature type="compositionally biased region" description="Basic and acidic residues" evidence="13">
    <location>
        <begin position="1571"/>
        <end position="1592"/>
    </location>
</feature>
<dbReference type="InterPro" id="IPR049730">
    <property type="entry name" value="SNF2/RAD54-like_C"/>
</dbReference>
<keyword evidence="3" id="KW-0677">Repeat</keyword>
<comment type="subcellular location">
    <subcellularLocation>
        <location evidence="1">Nucleus</location>
    </subcellularLocation>
</comment>
<dbReference type="InterPro" id="IPR038718">
    <property type="entry name" value="SNF2-like_sf"/>
</dbReference>
<evidence type="ECO:0000256" key="8">
    <source>
        <dbReference type="ARBA" id="ARBA00023015"/>
    </source>
</evidence>
<proteinExistence type="inferred from homology"/>
<dbReference type="GO" id="GO:0003677">
    <property type="term" value="F:DNA binding"/>
    <property type="evidence" value="ECO:0007669"/>
    <property type="project" value="UniProtKB-KW"/>
</dbReference>
<dbReference type="SMART" id="SM00487">
    <property type="entry name" value="DEXDc"/>
    <property type="match status" value="1"/>
</dbReference>
<dbReference type="InterPro" id="IPR014001">
    <property type="entry name" value="Helicase_ATP-bd"/>
</dbReference>
<dbReference type="Proteomes" id="UP000694701">
    <property type="component" value="Unplaced"/>
</dbReference>
<evidence type="ECO:0000256" key="2">
    <source>
        <dbReference type="ARBA" id="ARBA00007025"/>
    </source>
</evidence>
<dbReference type="CDD" id="cd18663">
    <property type="entry name" value="CD2_tandem_CHD5-9_like"/>
    <property type="match status" value="1"/>
</dbReference>
<evidence type="ECO:0000313" key="18">
    <source>
        <dbReference type="Proteomes" id="UP000694701"/>
    </source>
</evidence>
<keyword evidence="4" id="KW-0547">Nucleotide-binding</keyword>
<keyword evidence="6" id="KW-0067">ATP-binding</keyword>
<feature type="region of interest" description="Disordered" evidence="13">
    <location>
        <begin position="1930"/>
        <end position="1950"/>
    </location>
</feature>
<dbReference type="CDD" id="cd18668">
    <property type="entry name" value="CD1_tandem_CHD5-9_like"/>
    <property type="match status" value="1"/>
</dbReference>
<dbReference type="FunFam" id="2.40.50.40:FF:000005">
    <property type="entry name" value="chromodomain-helicase-DNA-binding protein 8 isoform X4"/>
    <property type="match status" value="1"/>
</dbReference>
<keyword evidence="11" id="KW-0539">Nucleus</keyword>
<feature type="compositionally biased region" description="Basic residues" evidence="13">
    <location>
        <begin position="454"/>
        <end position="466"/>
    </location>
</feature>
<dbReference type="PROSITE" id="PS51192">
    <property type="entry name" value="HELICASE_ATP_BIND_1"/>
    <property type="match status" value="1"/>
</dbReference>
<dbReference type="PROSITE" id="PS51194">
    <property type="entry name" value="HELICASE_CTER"/>
    <property type="match status" value="1"/>
</dbReference>
<evidence type="ECO:0000259" key="16">
    <source>
        <dbReference type="PROSITE" id="PS51194"/>
    </source>
</evidence>
<keyword evidence="7" id="KW-0156">Chromatin regulator</keyword>
<feature type="region of interest" description="Disordered" evidence="13">
    <location>
        <begin position="381"/>
        <end position="403"/>
    </location>
</feature>
<keyword evidence="5" id="KW-0378">Hydrolase</keyword>
<reference evidence="17" key="1">
    <citation type="submission" date="2025-08" db="UniProtKB">
        <authorList>
            <consortium name="Ensembl"/>
        </authorList>
    </citation>
    <scope>IDENTIFICATION</scope>
</reference>
<dbReference type="InterPro" id="IPR016197">
    <property type="entry name" value="Chromo-like_dom_sf"/>
</dbReference>
<comment type="similarity">
    <text evidence="2">Belongs to the SNF2/RAD54 helicase family.</text>
</comment>
<dbReference type="InterPro" id="IPR023780">
    <property type="entry name" value="Chromo_domain"/>
</dbReference>
<evidence type="ECO:0000256" key="4">
    <source>
        <dbReference type="ARBA" id="ARBA00022741"/>
    </source>
</evidence>
<dbReference type="PROSITE" id="PS50013">
    <property type="entry name" value="CHROMO_2"/>
    <property type="match status" value="2"/>
</dbReference>
<evidence type="ECO:0000256" key="13">
    <source>
        <dbReference type="SAM" id="MobiDB-lite"/>
    </source>
</evidence>
<evidence type="ECO:0000313" key="17">
    <source>
        <dbReference type="Ensembl" id="ENSCCRP00020041529.1"/>
    </source>
</evidence>
<comment type="catalytic activity">
    <reaction evidence="12">
        <text>ATP + H2O = ADP + phosphate + H(+)</text>
        <dbReference type="Rhea" id="RHEA:13065"/>
        <dbReference type="ChEBI" id="CHEBI:15377"/>
        <dbReference type="ChEBI" id="CHEBI:15378"/>
        <dbReference type="ChEBI" id="CHEBI:30616"/>
        <dbReference type="ChEBI" id="CHEBI:43474"/>
        <dbReference type="ChEBI" id="CHEBI:456216"/>
    </reaction>
</comment>
<accession>A0A8C2EIC7</accession>
<evidence type="ECO:0000256" key="7">
    <source>
        <dbReference type="ARBA" id="ARBA00022853"/>
    </source>
</evidence>
<dbReference type="PANTHER" id="PTHR46850:SF1">
    <property type="entry name" value="CHROMODOMAIN-HELICASE-DNA-BINDING PROTEIN 9"/>
    <property type="match status" value="1"/>
</dbReference>
<dbReference type="SMART" id="SM00298">
    <property type="entry name" value="CHROMO"/>
    <property type="match status" value="2"/>
</dbReference>
<dbReference type="GO" id="GO:0005524">
    <property type="term" value="F:ATP binding"/>
    <property type="evidence" value="ECO:0007669"/>
    <property type="project" value="UniProtKB-KW"/>
</dbReference>
<dbReference type="GO" id="GO:0005634">
    <property type="term" value="C:nucleus"/>
    <property type="evidence" value="ECO:0007669"/>
    <property type="project" value="UniProtKB-SubCell"/>
</dbReference>
<dbReference type="SUPFAM" id="SSF54160">
    <property type="entry name" value="Chromo domain-like"/>
    <property type="match status" value="2"/>
</dbReference>
<feature type="region of interest" description="Disordered" evidence="13">
    <location>
        <begin position="1283"/>
        <end position="1325"/>
    </location>
</feature>
<evidence type="ECO:0000256" key="9">
    <source>
        <dbReference type="ARBA" id="ARBA00023125"/>
    </source>
</evidence>
<dbReference type="FunFam" id="3.40.50.300:FF:000015">
    <property type="entry name" value="chromodomain-helicase-DNA-binding protein 9 isoform X1"/>
    <property type="match status" value="1"/>
</dbReference>
<evidence type="ECO:0000256" key="10">
    <source>
        <dbReference type="ARBA" id="ARBA00023163"/>
    </source>
</evidence>
<dbReference type="GO" id="GO:0006325">
    <property type="term" value="P:chromatin organization"/>
    <property type="evidence" value="ECO:0007669"/>
    <property type="project" value="UniProtKB-KW"/>
</dbReference>
<feature type="region of interest" description="Disordered" evidence="13">
    <location>
        <begin position="1558"/>
        <end position="1592"/>
    </location>
</feature>
<feature type="domain" description="Helicase C-terminal" evidence="16">
    <location>
        <begin position="1014"/>
        <end position="1165"/>
    </location>
</feature>
<dbReference type="InterPro" id="IPR000953">
    <property type="entry name" value="Chromo/chromo_shadow_dom"/>
</dbReference>
<dbReference type="Pfam" id="PF00271">
    <property type="entry name" value="Helicase_C"/>
    <property type="match status" value="1"/>
</dbReference>
<dbReference type="Pfam" id="PF00385">
    <property type="entry name" value="Chromo"/>
    <property type="match status" value="2"/>
</dbReference>
<feature type="domain" description="Chromo" evidence="14">
    <location>
        <begin position="613"/>
        <end position="679"/>
    </location>
</feature>
<dbReference type="CDD" id="cd18793">
    <property type="entry name" value="SF2_C_SNF"/>
    <property type="match status" value="1"/>
</dbReference>
<evidence type="ECO:0000256" key="1">
    <source>
        <dbReference type="ARBA" id="ARBA00004123"/>
    </source>
</evidence>
<evidence type="ECO:0000256" key="5">
    <source>
        <dbReference type="ARBA" id="ARBA00022801"/>
    </source>
</evidence>
<name>A0A8C2EIC7_CYPCA</name>
<keyword evidence="8" id="KW-0805">Transcription regulation</keyword>
<feature type="domain" description="Chromo" evidence="14">
    <location>
        <begin position="531"/>
        <end position="598"/>
    </location>
</feature>
<keyword evidence="9" id="KW-0238">DNA-binding</keyword>
<feature type="compositionally biased region" description="Polar residues" evidence="13">
    <location>
        <begin position="1858"/>
        <end position="1878"/>
    </location>
</feature>
<feature type="region of interest" description="Disordered" evidence="13">
    <location>
        <begin position="434"/>
        <end position="466"/>
    </location>
</feature>
<dbReference type="InterPro" id="IPR056342">
    <property type="entry name" value="HTH_CHD6-9"/>
</dbReference>
<keyword evidence="10" id="KW-0804">Transcription</keyword>
<feature type="domain" description="Helicase ATP-binding" evidence="15">
    <location>
        <begin position="712"/>
        <end position="886"/>
    </location>
</feature>
<evidence type="ECO:0000256" key="6">
    <source>
        <dbReference type="ARBA" id="ARBA00022840"/>
    </source>
</evidence>
<dbReference type="Gene3D" id="2.40.50.40">
    <property type="match status" value="2"/>
</dbReference>
<dbReference type="FunFam" id="2.40.50.40:FF:000001">
    <property type="entry name" value="chromodomain-helicase-DNA-binding protein 8 isoform X4"/>
    <property type="match status" value="1"/>
</dbReference>
<dbReference type="FunFam" id="3.40.50.10810:FF:000003">
    <property type="entry name" value="chromodomain-helicase-DNA-binding protein 8 isoform X4"/>
    <property type="match status" value="1"/>
</dbReference>
<dbReference type="Gene3D" id="1.10.10.60">
    <property type="entry name" value="Homeodomain-like"/>
    <property type="match status" value="1"/>
</dbReference>
<evidence type="ECO:0000256" key="12">
    <source>
        <dbReference type="ARBA" id="ARBA00049360"/>
    </source>
</evidence>
<dbReference type="Pfam" id="PF23078">
    <property type="entry name" value="HTH_CHD6-9"/>
    <property type="match status" value="1"/>
</dbReference>
<dbReference type="InterPro" id="IPR000330">
    <property type="entry name" value="SNF2_N"/>
</dbReference>
<feature type="compositionally biased region" description="Acidic residues" evidence="13">
    <location>
        <begin position="1295"/>
        <end position="1304"/>
    </location>
</feature>
<dbReference type="InterPro" id="IPR001650">
    <property type="entry name" value="Helicase_C-like"/>
</dbReference>
<dbReference type="GO" id="GO:0016787">
    <property type="term" value="F:hydrolase activity"/>
    <property type="evidence" value="ECO:0007669"/>
    <property type="project" value="UniProtKB-KW"/>
</dbReference>
<dbReference type="PANTHER" id="PTHR46850">
    <property type="entry name" value="CHROMODOMAIN-HELICASE-DNA-BINDING PROTEIN 9"/>
    <property type="match status" value="1"/>
</dbReference>
<sequence length="2085" mass="233690">MADPIMDLFDDTPLFNLDSLPEDAFSSDPVEEALKLALGQVDPPTDPTADPGAQVTTQQLQTQQIAGVTGATGSPGKVTLARVLTGTPLRPGMAVVSGGTVLNATSPGQGQVKVGTGVQRLVQTPNVSATTSPGTSAAAVRPQGVTLSAVSQQGEPKRITLVLQQPSQGGGQAGTVTVGGTAAAGVGQQGQQHRLVLGSLPGKLVLQGGQLAALAQAKMGQTGAQPKVLTIQLQVQQQPNQQGAKFQLVSGAGNAGGSPQVVQISQGQGGQRLAVPLKLLLQPQSHTASSAGGAVSVVKVINTLATGSASGTTTTAASSGVRLAKVQEPVRKVETLCKQEKANRIVAEAIARAKARGERNIPRVLNQDELPAGQTSADLEDAAGAGGAKKKGGGGGSGGSKKKSSSFDPFMYLPLPFFCSYTLFPLHSTITLVGGKKRKRNASSDHSDIDLSPPKRRSNRQVKRKKYTEDLDIKITDDEDEMDADIDVTTAPVSGAGYLQSMGAELRQELDGDGLPSMQFFVENPSEEDAAIVDKILSMRVTKKEVSPGQYTNVEEFFVKYKNYSYMHCEWASLEQLERDKRIHQKLKRFKTKQAQMRNIFQEDEEPFNPDYVEVDRILDESHSVDKDNGEPVVYYLVKWCSLPYEDATWELKEDVDEAKVEEFRKIESRPARLKRTPRPAASAWKKLDESREYKNGNQLREYQLEGVNWLLFNWYNRQNCILADEMGLGKTIQSIALLSEVFAVGVQGPFLIIAPLSTITNWEREFCTWTEMNAIVYHGSLASRQMIQQYEMYCKDDKGHLIPGAYKFDALITTFEMILSDCPELREISWRCVVIDEAHRLKNRNCKLLDSLKMLDHEHKVLLTGTPLQNTVEELFSLLHFLEPAQFPSEIEFLREFGDLKTEEQVQKLQSILKPMMLRRLKEDVEKNLAPKQETIIEVELTDVHFLSMGSTHNSNVPNLLNTMMELRKCCNHPYLITGAEEKIVAELREVYDPLAPDFHLQALVRSAGKLVLLDKLLPRLKAGGHKVLIFSQMVRCLDILEDYLIHKRYLYERIDGRVRGNLRQAAIDRFSKPDSDRFVFLLCTRAGGLGINLTAADTCVIFDSDWNPQNDLQAQARCHRIGQSKAVKVYRLITRNSYEREMLDKASLKLGLDRAVLQSMSGNKDSSVNGIQQFSKKEIEDLLRKGAYAAIMDENDEGSRFCEEDIDQILQRRATTITIESEGKGSTFSKASFVASENRTDIALDDPEFWQKWAKKADIDMDSFNRKNTLVIDTPRIRKQTRQYSSLRGEGGDLSDLDSDDDYPPHNSRQSRASRRSDRHSGGGYGRTDCFRVEKHLLVYGWGRWRDILSHARCKRRLSERDVETICRVILVFCLIHYRGDENIKSFIWELITPPENGREPQALLNHSGLSIPVPRGRKGKRVKAQSSFDVQKVEWIRKYNPDSLLLDDSYRKHLKHQCNKVLLRVRMLYYLKQEVIGEHADSVLRGADARDIDIWLPEMEQQDVPSGWWDAEADRCLLIGVYKHGYEMYTTMRADPCLCFVERCGRPNEQDINAEQQAADPELGEGGDYDKYSEDPEFKPATRHTKEADSVNVDGEICVEDRSAPVQVEGPSSVSSDLCYWPTSSSLTARLRRLITAYQRSYRREQLKMEAAEKGDRRRRRCEQATKLKEIARQERQQRWTRREECDFYRVVSTFGVERIKKEADASEGDEHHMDWNRFRSFARLDKKTDESLTRYFKCFMSMCRKVCHLRPARGDESQDLSQSLAPITVERASRTLYRVGLLCRLREHVLPHPSLEERLSLAPPSSDLPSWWSIPQHDHELLLGAARHGISRTELSIFPDSQYSFSQTRQDYLQNQQAQAASQIHALSQSQDPTTIKEERPSDSDSDSDSGSSSSSRHSGSSDDSGDSDAEREQAALKMCDGDEENSILSFTPSQEGAPPESLTDPLRVDWPKDRVLINRISNLCSLVLTGHWPSGRRYVSDIQLNATSEEHDIGDGLGYPRVARKSNSALSTEALEGQESEFTVKLLKEEGLKLTFSKQALMPNGEGSARKKRKDHEVQKSKADRCLLIGVYKHGMCRLY</sequence>
<dbReference type="Ensembl" id="ENSCCRT00020045312.1">
    <property type="protein sequence ID" value="ENSCCRP00020041529.1"/>
    <property type="gene ID" value="ENSCCRG00020015863.1"/>
</dbReference>
<feature type="region of interest" description="Disordered" evidence="13">
    <location>
        <begin position="1858"/>
        <end position="1918"/>
    </location>
</feature>
<protein>
    <submittedName>
        <fullName evidence="17">Chromodomain helicase DNA binding protein 8</fullName>
    </submittedName>
</protein>
<dbReference type="SMART" id="SM00490">
    <property type="entry name" value="HELICc"/>
    <property type="match status" value="1"/>
</dbReference>
<organism evidence="17 18">
    <name type="scientific">Cyprinus carpio</name>
    <name type="common">Common carp</name>
    <dbReference type="NCBI Taxonomy" id="7962"/>
    <lineage>
        <taxon>Eukaryota</taxon>
        <taxon>Metazoa</taxon>
        <taxon>Chordata</taxon>
        <taxon>Craniata</taxon>
        <taxon>Vertebrata</taxon>
        <taxon>Euteleostomi</taxon>
        <taxon>Actinopterygii</taxon>
        <taxon>Neopterygii</taxon>
        <taxon>Teleostei</taxon>
        <taxon>Ostariophysi</taxon>
        <taxon>Cypriniformes</taxon>
        <taxon>Cyprinidae</taxon>
        <taxon>Cyprininae</taxon>
        <taxon>Cyprinus</taxon>
    </lineage>
</organism>
<dbReference type="InterPro" id="IPR027417">
    <property type="entry name" value="P-loop_NTPase"/>
</dbReference>
<dbReference type="SUPFAM" id="SSF52540">
    <property type="entry name" value="P-loop containing nucleoside triphosphate hydrolases"/>
    <property type="match status" value="2"/>
</dbReference>
<dbReference type="Pfam" id="PF00176">
    <property type="entry name" value="SNF2-rel_dom"/>
    <property type="match status" value="1"/>
</dbReference>
<dbReference type="Gene3D" id="3.40.50.10810">
    <property type="entry name" value="Tandem AAA-ATPase domain"/>
    <property type="match status" value="1"/>
</dbReference>
<evidence type="ECO:0000259" key="14">
    <source>
        <dbReference type="PROSITE" id="PS50013"/>
    </source>
</evidence>
<dbReference type="Gene3D" id="3.40.50.300">
    <property type="entry name" value="P-loop containing nucleotide triphosphate hydrolases"/>
    <property type="match status" value="1"/>
</dbReference>
<evidence type="ECO:0000259" key="15">
    <source>
        <dbReference type="PROSITE" id="PS51192"/>
    </source>
</evidence>
<feature type="compositionally biased region" description="Low complexity" evidence="13">
    <location>
        <begin position="1893"/>
        <end position="1907"/>
    </location>
</feature>
<dbReference type="InterPro" id="IPR051493">
    <property type="entry name" value="CHD"/>
</dbReference>
<evidence type="ECO:0000256" key="3">
    <source>
        <dbReference type="ARBA" id="ARBA00022737"/>
    </source>
</evidence>